<feature type="transmembrane region" description="Helical" evidence="9">
    <location>
        <begin position="129"/>
        <end position="150"/>
    </location>
</feature>
<evidence type="ECO:0000256" key="1">
    <source>
        <dbReference type="ARBA" id="ARBA00004141"/>
    </source>
</evidence>
<comment type="caution">
    <text evidence="12">The sequence shown here is derived from an EMBL/GenBank/DDBJ whole genome shotgun (WGS) entry which is preliminary data.</text>
</comment>
<dbReference type="Proteomes" id="UP000433104">
    <property type="component" value="Unassembled WGS sequence"/>
</dbReference>
<evidence type="ECO:0000256" key="5">
    <source>
        <dbReference type="ARBA" id="ARBA00022906"/>
    </source>
</evidence>
<accession>A0A844ZCE6</accession>
<dbReference type="NCBIfam" id="TIGR01297">
    <property type="entry name" value="CDF"/>
    <property type="match status" value="1"/>
</dbReference>
<dbReference type="InterPro" id="IPR002524">
    <property type="entry name" value="Cation_efflux"/>
</dbReference>
<keyword evidence="5" id="KW-0864">Zinc transport</keyword>
<keyword evidence="5" id="KW-0862">Zinc</keyword>
<protein>
    <submittedName>
        <fullName evidence="12">Cation diffusion facilitator family transporter</fullName>
    </submittedName>
</protein>
<dbReference type="InterPro" id="IPR050681">
    <property type="entry name" value="CDF/SLC30A"/>
</dbReference>
<evidence type="ECO:0000313" key="12">
    <source>
        <dbReference type="EMBL" id="MXO84590.1"/>
    </source>
</evidence>
<keyword evidence="3" id="KW-0813">Transport</keyword>
<evidence type="ECO:0000256" key="6">
    <source>
        <dbReference type="ARBA" id="ARBA00022989"/>
    </source>
</evidence>
<dbReference type="SUPFAM" id="SSF161111">
    <property type="entry name" value="Cation efflux protein transmembrane domain-like"/>
    <property type="match status" value="1"/>
</dbReference>
<dbReference type="PANTHER" id="PTHR11562">
    <property type="entry name" value="CATION EFFLUX PROTEIN/ ZINC TRANSPORTER"/>
    <property type="match status" value="1"/>
</dbReference>
<dbReference type="Pfam" id="PF01545">
    <property type="entry name" value="Cation_efflux"/>
    <property type="match status" value="1"/>
</dbReference>
<feature type="domain" description="Cation efflux protein cytoplasmic" evidence="11">
    <location>
        <begin position="224"/>
        <end position="297"/>
    </location>
</feature>
<dbReference type="GO" id="GO:0005385">
    <property type="term" value="F:zinc ion transmembrane transporter activity"/>
    <property type="evidence" value="ECO:0007669"/>
    <property type="project" value="TreeGrafter"/>
</dbReference>
<evidence type="ECO:0000256" key="9">
    <source>
        <dbReference type="SAM" id="Phobius"/>
    </source>
</evidence>
<dbReference type="InterPro" id="IPR036837">
    <property type="entry name" value="Cation_efflux_CTD_sf"/>
</dbReference>
<dbReference type="PANTHER" id="PTHR11562:SF17">
    <property type="entry name" value="RE54080P-RELATED"/>
    <property type="match status" value="1"/>
</dbReference>
<keyword evidence="8 9" id="KW-0472">Membrane</keyword>
<comment type="subcellular location">
    <subcellularLocation>
        <location evidence="1">Membrane</location>
        <topology evidence="1">Multi-pass membrane protein</topology>
    </subcellularLocation>
</comment>
<dbReference type="InterPro" id="IPR027470">
    <property type="entry name" value="Cation_efflux_CTD"/>
</dbReference>
<keyword evidence="4 9" id="KW-0812">Transmembrane</keyword>
<evidence type="ECO:0000259" key="11">
    <source>
        <dbReference type="Pfam" id="PF16916"/>
    </source>
</evidence>
<feature type="transmembrane region" description="Helical" evidence="9">
    <location>
        <begin position="190"/>
        <end position="211"/>
    </location>
</feature>
<dbReference type="InterPro" id="IPR058533">
    <property type="entry name" value="Cation_efflux_TM"/>
</dbReference>
<feature type="transmembrane region" description="Helical" evidence="9">
    <location>
        <begin position="27"/>
        <end position="48"/>
    </location>
</feature>
<dbReference type="SUPFAM" id="SSF160240">
    <property type="entry name" value="Cation efflux protein cytoplasmic domain-like"/>
    <property type="match status" value="1"/>
</dbReference>
<dbReference type="InterPro" id="IPR027469">
    <property type="entry name" value="Cation_efflux_TMD_sf"/>
</dbReference>
<feature type="transmembrane region" description="Helical" evidence="9">
    <location>
        <begin position="162"/>
        <end position="184"/>
    </location>
</feature>
<proteinExistence type="inferred from homology"/>
<sequence length="312" mass="32812">MGGAHNHSHGSNEGHGHSHAPADFGRAFAIGVTLNIIFVIVEATYGYIAGSMALIADAGHNLSDVLALILAWAASIAARKPATARFTYGFKSSTILAAIANAALLFIAIGAILFETINRLSEPAPVEGWTMIVVAGIGIVINTATALLFVRGRKNDINIRGAFLHMAADALVSVGVVIAGAAILLTGLTWIDPVTSLVIVAVIAWGTWSLAKDSLALGLLGVPRSVSETKVRAYLATLEGVEAVHDLHIWPMSTTETALTARLVMPDNRPGDAFLREIASELEHHHAIGHVTIQIEQARIETPNCSASSNDC</sequence>
<feature type="domain" description="Cation efflux protein transmembrane" evidence="10">
    <location>
        <begin position="30"/>
        <end position="215"/>
    </location>
</feature>
<feature type="transmembrane region" description="Helical" evidence="9">
    <location>
        <begin position="95"/>
        <end position="117"/>
    </location>
</feature>
<dbReference type="Pfam" id="PF16916">
    <property type="entry name" value="ZT_dimer"/>
    <property type="match status" value="1"/>
</dbReference>
<dbReference type="GO" id="GO:0005886">
    <property type="term" value="C:plasma membrane"/>
    <property type="evidence" value="ECO:0007669"/>
    <property type="project" value="TreeGrafter"/>
</dbReference>
<keyword evidence="6 9" id="KW-1133">Transmembrane helix</keyword>
<evidence type="ECO:0000256" key="2">
    <source>
        <dbReference type="ARBA" id="ARBA00008873"/>
    </source>
</evidence>
<evidence type="ECO:0000256" key="7">
    <source>
        <dbReference type="ARBA" id="ARBA00023065"/>
    </source>
</evidence>
<dbReference type="Gene3D" id="1.20.1510.10">
    <property type="entry name" value="Cation efflux protein transmembrane domain"/>
    <property type="match status" value="1"/>
</dbReference>
<dbReference type="AlphaFoldDB" id="A0A844ZCE6"/>
<keyword evidence="7" id="KW-0406">Ion transport</keyword>
<evidence type="ECO:0000313" key="13">
    <source>
        <dbReference type="Proteomes" id="UP000433104"/>
    </source>
</evidence>
<dbReference type="EMBL" id="WTYW01000001">
    <property type="protein sequence ID" value="MXO84590.1"/>
    <property type="molecule type" value="Genomic_DNA"/>
</dbReference>
<evidence type="ECO:0000256" key="8">
    <source>
        <dbReference type="ARBA" id="ARBA00023136"/>
    </source>
</evidence>
<evidence type="ECO:0000256" key="4">
    <source>
        <dbReference type="ARBA" id="ARBA00022692"/>
    </source>
</evidence>
<gene>
    <name evidence="12" type="ORF">GRI38_00895</name>
</gene>
<keyword evidence="13" id="KW-1185">Reference proteome</keyword>
<dbReference type="OrthoDB" id="9809646at2"/>
<comment type="similarity">
    <text evidence="2">Belongs to the cation diffusion facilitator (CDF) transporter (TC 2.A.4) family. SLC30A subfamily.</text>
</comment>
<reference evidence="12 13" key="1">
    <citation type="submission" date="2019-12" db="EMBL/GenBank/DDBJ databases">
        <title>Genomic-based taxomic classification of the family Erythrobacteraceae.</title>
        <authorList>
            <person name="Xu L."/>
        </authorList>
    </citation>
    <scope>NUCLEOTIDE SEQUENCE [LARGE SCALE GENOMIC DNA]</scope>
    <source>
        <strain evidence="12 13">MCCC 1A09962</strain>
    </source>
</reference>
<name>A0A844ZCE6_9SPHN</name>
<evidence type="ECO:0000256" key="3">
    <source>
        <dbReference type="ARBA" id="ARBA00022448"/>
    </source>
</evidence>
<evidence type="ECO:0000259" key="10">
    <source>
        <dbReference type="Pfam" id="PF01545"/>
    </source>
</evidence>
<organism evidence="12 13">
    <name type="scientific">Parapontixanthobacter aurantiacus</name>
    <dbReference type="NCBI Taxonomy" id="1463599"/>
    <lineage>
        <taxon>Bacteria</taxon>
        <taxon>Pseudomonadati</taxon>
        <taxon>Pseudomonadota</taxon>
        <taxon>Alphaproteobacteria</taxon>
        <taxon>Sphingomonadales</taxon>
        <taxon>Erythrobacteraceae</taxon>
        <taxon>Parapontixanthobacter</taxon>
    </lineage>
</organism>